<dbReference type="SUPFAM" id="SSF116734">
    <property type="entry name" value="DNA methylase specificity domain"/>
    <property type="match status" value="2"/>
</dbReference>
<dbReference type="AlphaFoldDB" id="A0A1I2V4Y5"/>
<organism evidence="6 7">
    <name type="scientific">Algoriphagus hitonicola</name>
    <dbReference type="NCBI Taxonomy" id="435880"/>
    <lineage>
        <taxon>Bacteria</taxon>
        <taxon>Pseudomonadati</taxon>
        <taxon>Bacteroidota</taxon>
        <taxon>Cytophagia</taxon>
        <taxon>Cytophagales</taxon>
        <taxon>Cyclobacteriaceae</taxon>
        <taxon>Algoriphagus</taxon>
    </lineage>
</organism>
<dbReference type="InterPro" id="IPR044946">
    <property type="entry name" value="Restrct_endonuc_typeI_TRD_sf"/>
</dbReference>
<name>A0A1I2V4Y5_9BACT</name>
<evidence type="ECO:0000313" key="6">
    <source>
        <dbReference type="EMBL" id="SFG84485.1"/>
    </source>
</evidence>
<dbReference type="CDD" id="cd17256">
    <property type="entry name" value="RMtype1_S_EcoJA65PI-TRD1-CR1_like"/>
    <property type="match status" value="1"/>
</dbReference>
<dbReference type="RefSeq" id="WP_143189535.1">
    <property type="nucleotide sequence ID" value="NZ_FOPC01000009.1"/>
</dbReference>
<feature type="domain" description="Type I restriction modification DNA specificity" evidence="5">
    <location>
        <begin position="223"/>
        <end position="386"/>
    </location>
</feature>
<dbReference type="InterPro" id="IPR052021">
    <property type="entry name" value="Type-I_RS_S_subunit"/>
</dbReference>
<evidence type="ECO:0000259" key="5">
    <source>
        <dbReference type="Pfam" id="PF01420"/>
    </source>
</evidence>
<feature type="coiled-coil region" evidence="4">
    <location>
        <begin position="178"/>
        <end position="205"/>
    </location>
</feature>
<evidence type="ECO:0000256" key="4">
    <source>
        <dbReference type="SAM" id="Coils"/>
    </source>
</evidence>
<dbReference type="Proteomes" id="UP000199642">
    <property type="component" value="Unassembled WGS sequence"/>
</dbReference>
<evidence type="ECO:0000256" key="1">
    <source>
        <dbReference type="ARBA" id="ARBA00010923"/>
    </source>
</evidence>
<dbReference type="Gene3D" id="1.10.287.1120">
    <property type="entry name" value="Bipartite methylase S protein"/>
    <property type="match status" value="1"/>
</dbReference>
<comment type="similarity">
    <text evidence="1">Belongs to the type-I restriction system S methylase family.</text>
</comment>
<feature type="domain" description="Type I restriction modification DNA specificity" evidence="5">
    <location>
        <begin position="19"/>
        <end position="196"/>
    </location>
</feature>
<dbReference type="Pfam" id="PF01420">
    <property type="entry name" value="Methylase_S"/>
    <property type="match status" value="2"/>
</dbReference>
<dbReference type="Gene3D" id="3.90.220.20">
    <property type="entry name" value="DNA methylase specificity domains"/>
    <property type="match status" value="2"/>
</dbReference>
<proteinExistence type="inferred from homology"/>
<dbReference type="InterPro" id="IPR000055">
    <property type="entry name" value="Restrct_endonuc_typeI_TRD"/>
</dbReference>
<dbReference type="PANTHER" id="PTHR30408:SF12">
    <property type="entry name" value="TYPE I RESTRICTION ENZYME MJAVIII SPECIFICITY SUBUNIT"/>
    <property type="match status" value="1"/>
</dbReference>
<keyword evidence="7" id="KW-1185">Reference proteome</keyword>
<protein>
    <submittedName>
        <fullName evidence="6">Type I restriction enzyme, S subunit</fullName>
    </submittedName>
</protein>
<reference evidence="7" key="1">
    <citation type="submission" date="2016-10" db="EMBL/GenBank/DDBJ databases">
        <authorList>
            <person name="Varghese N."/>
            <person name="Submissions S."/>
        </authorList>
    </citation>
    <scope>NUCLEOTIDE SEQUENCE [LARGE SCALE GENOMIC DNA]</scope>
    <source>
        <strain evidence="7">DSM 19315</strain>
    </source>
</reference>
<keyword evidence="3" id="KW-0238">DNA-binding</keyword>
<evidence type="ECO:0000256" key="2">
    <source>
        <dbReference type="ARBA" id="ARBA00022747"/>
    </source>
</evidence>
<dbReference type="STRING" id="435880.SAMN04487988_10914"/>
<accession>A0A1I2V4Y5</accession>
<evidence type="ECO:0000313" key="7">
    <source>
        <dbReference type="Proteomes" id="UP000199642"/>
    </source>
</evidence>
<dbReference type="EMBL" id="FOPC01000009">
    <property type="protein sequence ID" value="SFG84485.1"/>
    <property type="molecule type" value="Genomic_DNA"/>
</dbReference>
<evidence type="ECO:0000256" key="3">
    <source>
        <dbReference type="ARBA" id="ARBA00023125"/>
    </source>
</evidence>
<dbReference type="PANTHER" id="PTHR30408">
    <property type="entry name" value="TYPE-1 RESTRICTION ENZYME ECOKI SPECIFICITY PROTEIN"/>
    <property type="match status" value="1"/>
</dbReference>
<gene>
    <name evidence="6" type="ORF">SAMN04487988_10914</name>
</gene>
<dbReference type="GO" id="GO:0009307">
    <property type="term" value="P:DNA restriction-modification system"/>
    <property type="evidence" value="ECO:0007669"/>
    <property type="project" value="UniProtKB-KW"/>
</dbReference>
<dbReference type="OrthoDB" id="667970at2"/>
<keyword evidence="2" id="KW-0680">Restriction system</keyword>
<dbReference type="CDD" id="cd17494">
    <property type="entry name" value="RMtype1_S_Sma198ORF994P-TRD2-CR2_like"/>
    <property type="match status" value="1"/>
</dbReference>
<dbReference type="GO" id="GO:0003677">
    <property type="term" value="F:DNA binding"/>
    <property type="evidence" value="ECO:0007669"/>
    <property type="project" value="UniProtKB-KW"/>
</dbReference>
<keyword evidence="4" id="KW-0175">Coiled coil</keyword>
<sequence length="402" mass="45038">MSENRNVPKLRFPEFSDIWSEKKLGEITAKIGSGKTPRGGEQIYTSLGIPFIRSQNVLDSRLVLDGVCIPTNVHEEMAGSKILPRDILLNITGGSIGRSCVTPEDFKEGNVNQHVCIIRLKKDSPSFLQAILSSYRGQKLIFQGQTGSGREGLNFESIKGFKISFPSLPEQQKIAEFLTAVDRRIELLQAKKEKLEAYKKGVMQKIFSQTLRFKAEDGSEFPDWEEKKLGEVADIIMGQSPDSKSYNDVHEGLPLVQGNADLKNRKVEPRQWTSSPTKTSLPGDIVMTVRAPVGYIGLNHIKACLGRGICSITTKKSKTLQPFLFQTLVFMEPNWKSIEQGSTFTAVSSSDVKTFLVNLPTLEEQKKIVQFLTSLDRSIENLNQQITHTQTWKKGLLQKMFV</sequence>